<keyword evidence="4" id="KW-1185">Reference proteome</keyword>
<feature type="compositionally biased region" description="Polar residues" evidence="1">
    <location>
        <begin position="22"/>
        <end position="34"/>
    </location>
</feature>
<evidence type="ECO:0000256" key="1">
    <source>
        <dbReference type="SAM" id="MobiDB-lite"/>
    </source>
</evidence>
<dbReference type="HOGENOM" id="CLU_029573_1_0_1"/>
<dbReference type="VEuPathDB" id="MicrosporidiaDB:VICG_01773"/>
<dbReference type="PROSITE" id="PS50250">
    <property type="entry name" value="PCI"/>
    <property type="match status" value="1"/>
</dbReference>
<dbReference type="SUPFAM" id="SSF48452">
    <property type="entry name" value="TPR-like"/>
    <property type="match status" value="1"/>
</dbReference>
<reference evidence="4" key="1">
    <citation type="submission" date="2011-05" db="EMBL/GenBank/DDBJ databases">
        <title>The genome sequence of Vittaforma corneae strain ATCC 50505.</title>
        <authorList>
            <consortium name="The Broad Institute Genome Sequencing Platform"/>
            <person name="Cuomo C."/>
            <person name="Didier E."/>
            <person name="Bowers L."/>
            <person name="Young S.K."/>
            <person name="Zeng Q."/>
            <person name="Gargeya S."/>
            <person name="Fitzgerald M."/>
            <person name="Haas B."/>
            <person name="Abouelleil A."/>
            <person name="Alvarado L."/>
            <person name="Arachchi H.M."/>
            <person name="Berlin A."/>
            <person name="Chapman S.B."/>
            <person name="Gearin G."/>
            <person name="Goldberg J."/>
            <person name="Griggs A."/>
            <person name="Gujja S."/>
            <person name="Hansen M."/>
            <person name="Heiman D."/>
            <person name="Howarth C."/>
            <person name="Larimer J."/>
            <person name="Lui A."/>
            <person name="MacDonald P.J.P."/>
            <person name="McCowen C."/>
            <person name="Montmayeur A."/>
            <person name="Murphy C."/>
            <person name="Neiman D."/>
            <person name="Pearson M."/>
            <person name="Priest M."/>
            <person name="Roberts A."/>
            <person name="Saif S."/>
            <person name="Shea T."/>
            <person name="Sisk P."/>
            <person name="Stolte C."/>
            <person name="Sykes S."/>
            <person name="Wortman J."/>
            <person name="Nusbaum C."/>
            <person name="Birren B."/>
        </authorList>
    </citation>
    <scope>NUCLEOTIDE SEQUENCE [LARGE SCALE GENOMIC DNA]</scope>
    <source>
        <strain evidence="4">ATCC 50505</strain>
    </source>
</reference>
<dbReference type="EMBL" id="JH370148">
    <property type="protein sequence ID" value="ELA41174.1"/>
    <property type="molecule type" value="Genomic_DNA"/>
</dbReference>
<feature type="domain" description="PCI" evidence="2">
    <location>
        <begin position="230"/>
        <end position="399"/>
    </location>
</feature>
<dbReference type="InterPro" id="IPR050871">
    <property type="entry name" value="26S_Proteasome/COP9_Components"/>
</dbReference>
<gene>
    <name evidence="3" type="ORF">VICG_01773</name>
</gene>
<dbReference type="PANTHER" id="PTHR10678">
    <property type="entry name" value="26S PROTEASOME NON-ATPASE REGULATORY SUBUNIT 11/COP9 SIGNALOSOME COMPLEX SUBUNIT 2"/>
    <property type="match status" value="1"/>
</dbReference>
<dbReference type="InParanoid" id="L2GKN0"/>
<dbReference type="SUPFAM" id="SSF46785">
    <property type="entry name" value="Winged helix' DNA-binding domain"/>
    <property type="match status" value="1"/>
</dbReference>
<organism evidence="3 4">
    <name type="scientific">Vittaforma corneae (strain ATCC 50505)</name>
    <name type="common">Microsporidian parasite</name>
    <name type="synonym">Nosema corneum</name>
    <dbReference type="NCBI Taxonomy" id="993615"/>
    <lineage>
        <taxon>Eukaryota</taxon>
        <taxon>Fungi</taxon>
        <taxon>Fungi incertae sedis</taxon>
        <taxon>Microsporidia</taxon>
        <taxon>Nosematidae</taxon>
        <taxon>Vittaforma</taxon>
    </lineage>
</organism>
<evidence type="ECO:0000313" key="3">
    <source>
        <dbReference type="EMBL" id="ELA41174.1"/>
    </source>
</evidence>
<dbReference type="OMA" id="ESKIYHA"/>
<dbReference type="AlphaFoldDB" id="L2GKN0"/>
<dbReference type="GeneID" id="19882483"/>
<accession>L2GKN0</accession>
<dbReference type="Gene3D" id="1.25.40.570">
    <property type="match status" value="1"/>
</dbReference>
<protein>
    <recommendedName>
        <fullName evidence="2">PCI domain-containing protein</fullName>
    </recommendedName>
</protein>
<dbReference type="STRING" id="993615.L2GKN0"/>
<dbReference type="InterPro" id="IPR036390">
    <property type="entry name" value="WH_DNA-bd_sf"/>
</dbReference>
<dbReference type="SMART" id="SM00088">
    <property type="entry name" value="PINT"/>
    <property type="match status" value="1"/>
</dbReference>
<feature type="compositionally biased region" description="Basic and acidic residues" evidence="1">
    <location>
        <begin position="10"/>
        <end position="21"/>
    </location>
</feature>
<dbReference type="Proteomes" id="UP000011082">
    <property type="component" value="Unassembled WGS sequence"/>
</dbReference>
<dbReference type="InterPro" id="IPR000717">
    <property type="entry name" value="PCI_dom"/>
</dbReference>
<dbReference type="FunCoup" id="L2GKN0">
    <property type="interactions" value="203"/>
</dbReference>
<dbReference type="OrthoDB" id="1418352at2759"/>
<dbReference type="RefSeq" id="XP_007605218.1">
    <property type="nucleotide sequence ID" value="XM_007605156.1"/>
</dbReference>
<name>L2GKN0_VITCO</name>
<dbReference type="Pfam" id="PF01399">
    <property type="entry name" value="PCI"/>
    <property type="match status" value="1"/>
</dbReference>
<dbReference type="SMART" id="SM00753">
    <property type="entry name" value="PAM"/>
    <property type="match status" value="1"/>
</dbReference>
<sequence>MASSTRAKKDRINKNAEDLNMDKNSSNASKATNDISAEMLDKRTISSFQSNEEKEEYVLKACDELVQNNDYQTLLSLLTNLPGIWDSLSTARLTKIVKQVFSRIDANFRIFENLHVLLKGLIECYSDKKMLKLDLECKLINLYLTVGKYRECLESISHVLKELKKYDDKINLISLYVYESRAYYELQDFSRAKSSLTSARALAVSSACPAQLQAQIDLLNGMYLSDEKSFDTAISYFMEALEGFLQDKVPENACVTLRYIILNKILLSKFDDINAVLSSKHSAPFRDDQFIKLLCSVSKSCKKRDLNMYSEILTNNAVVLESDAYATRHLFHLYNILLDQNILKIVEPYSHVKIEFISNKIHLSEDVVENKLRMMILDKTIDGILDHDTQCLIVNDLKNAEDNFAFKNLKIIREFFSEV</sequence>
<proteinExistence type="predicted"/>
<feature type="region of interest" description="Disordered" evidence="1">
    <location>
        <begin position="1"/>
        <end position="34"/>
    </location>
</feature>
<evidence type="ECO:0000313" key="4">
    <source>
        <dbReference type="Proteomes" id="UP000011082"/>
    </source>
</evidence>
<evidence type="ECO:0000259" key="2">
    <source>
        <dbReference type="PROSITE" id="PS50250"/>
    </source>
</evidence>
<dbReference type="InterPro" id="IPR011990">
    <property type="entry name" value="TPR-like_helical_dom_sf"/>
</dbReference>